<dbReference type="PANTHER" id="PTHR41542:SF1">
    <property type="entry name" value="BLL5807 PROTEIN"/>
    <property type="match status" value="1"/>
</dbReference>
<keyword evidence="1" id="KW-0812">Transmembrane</keyword>
<evidence type="ECO:0000313" key="4">
    <source>
        <dbReference type="Proteomes" id="UP000011563"/>
    </source>
</evidence>
<proteinExistence type="predicted"/>
<dbReference type="HOGENOM" id="CLU_052470_0_0_4"/>
<gene>
    <name evidence="3" type="ORF">BCUE_0282</name>
</gene>
<evidence type="ECO:0000259" key="2">
    <source>
        <dbReference type="SMART" id="SM00978"/>
    </source>
</evidence>
<feature type="domain" description="Tim44-like" evidence="2">
    <location>
        <begin position="156"/>
        <end position="284"/>
    </location>
</feature>
<feature type="transmembrane region" description="Helical" evidence="1">
    <location>
        <begin position="75"/>
        <end position="96"/>
    </location>
</feature>
<dbReference type="Gene3D" id="3.10.450.240">
    <property type="match status" value="1"/>
</dbReference>
<sequence length="288" mass="33318">MFVLLKSKFFLLSLAPIMLTSMFLSCNVEAHRIGGRHSIGKCYKAPYKKNYSSVNNNFRKNETNKSINNSKKVSLFSNIIGPIMASFGLAAILSYFGLNSLFVNFFSIMIFSLLILSIVYFISSYLFMKSRRFVYCKEQGNFYLNNDNSFIDNIEINNPSDICLIGDFNSEEFSEQARRCFMHMQELWKNGDMGSLKIYLTDEMISAIENDLKYKNYDREVQMLSLHSEFLNINKDKIGNCLLANIRFFGVIKDNNNLGANSFDEIWIFQKKYYSGWLLAGIQKNLND</sequence>
<dbReference type="SMART" id="SM00978">
    <property type="entry name" value="Tim44"/>
    <property type="match status" value="1"/>
</dbReference>
<dbReference type="SUPFAM" id="SSF54427">
    <property type="entry name" value="NTF2-like"/>
    <property type="match status" value="1"/>
</dbReference>
<keyword evidence="1" id="KW-0472">Membrane</keyword>
<feature type="transmembrane region" description="Helical" evidence="1">
    <location>
        <begin position="6"/>
        <end position="26"/>
    </location>
</feature>
<dbReference type="AlphaFoldDB" id="M1LAJ0"/>
<dbReference type="RefSeq" id="WP_015237787.1">
    <property type="nucleotide sequence ID" value="NC_020285.1"/>
</dbReference>
<dbReference type="PATRIC" id="fig|1208922.3.peg.65"/>
<keyword evidence="4" id="KW-1185">Reference proteome</keyword>
<dbReference type="InterPro" id="IPR007379">
    <property type="entry name" value="Tim44-like_dom"/>
</dbReference>
<name>M1LAJ0_9PROT</name>
<dbReference type="Proteomes" id="UP000011563">
    <property type="component" value="Chromosome"/>
</dbReference>
<keyword evidence="1" id="KW-1133">Transmembrane helix</keyword>
<organism evidence="3 4">
    <name type="scientific">Candidatus Kinetoplastidibacterium blastocrithidiae TCC012E</name>
    <dbReference type="NCBI Taxonomy" id="1208922"/>
    <lineage>
        <taxon>Bacteria</taxon>
        <taxon>Pseudomonadati</taxon>
        <taxon>Pseudomonadota</taxon>
        <taxon>Betaproteobacteria</taxon>
        <taxon>Candidatus Kinetoplastidibacterium</taxon>
    </lineage>
</organism>
<evidence type="ECO:0000256" key="1">
    <source>
        <dbReference type="SAM" id="Phobius"/>
    </source>
</evidence>
<accession>M1LAJ0</accession>
<dbReference type="Pfam" id="PF04280">
    <property type="entry name" value="Tim44"/>
    <property type="match status" value="1"/>
</dbReference>
<dbReference type="EMBL" id="CP003807">
    <property type="protein sequence ID" value="AGF49513.1"/>
    <property type="molecule type" value="Genomic_DNA"/>
</dbReference>
<dbReference type="PANTHER" id="PTHR41542">
    <property type="entry name" value="BLL5807 PROTEIN"/>
    <property type="match status" value="1"/>
</dbReference>
<reference evidence="3 4" key="1">
    <citation type="journal article" date="2013" name="Genome Biol. Evol.">
        <title>Genome evolution and phylogenomic analysis of candidatus kinetoplastibacterium, the betaproteobacterial endosymbionts of strigomonas and angomonas.</title>
        <authorList>
            <person name="Alves J.M."/>
            <person name="Serrano M.G."/>
            <person name="Maia da Silva F."/>
            <person name="Voegtly L.J."/>
            <person name="Matveyev A.V."/>
            <person name="Teixeira M.M."/>
            <person name="Camargo E.P."/>
            <person name="Buck G.A."/>
        </authorList>
    </citation>
    <scope>NUCLEOTIDE SEQUENCE [LARGE SCALE GENOMIC DNA]</scope>
    <source>
        <strain evidence="3 4">TCC012E</strain>
    </source>
</reference>
<dbReference type="KEGG" id="kbt:BCUE_0282"/>
<dbReference type="PROSITE" id="PS51257">
    <property type="entry name" value="PROKAR_LIPOPROTEIN"/>
    <property type="match status" value="1"/>
</dbReference>
<evidence type="ECO:0000313" key="3">
    <source>
        <dbReference type="EMBL" id="AGF49513.1"/>
    </source>
</evidence>
<feature type="transmembrane region" description="Helical" evidence="1">
    <location>
        <begin position="102"/>
        <end position="122"/>
    </location>
</feature>
<protein>
    <submittedName>
        <fullName evidence="3">TIM44-like translocase</fullName>
    </submittedName>
</protein>
<dbReference type="InterPro" id="IPR032710">
    <property type="entry name" value="NTF2-like_dom_sf"/>
</dbReference>